<sequence>MLKVEKRNGKVVDFEKGKIEIAVSKAMKETENGVDEALVKQIALEALDEFTDLGVVNIEQIQDFVEIQLMKTRPEVARKYIIYREERARLREQGWNMTDLQRDIYEKKYRYDAETFEDFLERVSGVNNPIKKAIKDKKFMPAGRILAGRGLDKLGKKITLSNCFVAGSKVITKRGLINIEDVKVGDYVITHDNTWQLVNNVMSRDYDGDLYKIKTEYMYDSIICTPNHRFFTSSGWVRADRLVGKLMDRKYYNNSHFIKTPTLRYEVEEYTIKLSDYIDPLENEFVEVDENNMVVLGTRFIGGNDAHGIKFGNPIYNTINMNKEMQYLFGRWIGDGSITRRRGKRNHSIFQIVFNSNNEREAFDRCRNIIIENLKYEPLVTENIEQNTLILRIENPFLAEFVAKYFGTNGSNKRIPKELIGSLDLVLGILDSDGCILKTGAIKLVMNNEKLLYDIRETLMLNGVIVRKPQKIKQSLSNETRIYTAYKLHISTPFSKEKLIGLMEKSYSDNRVNHILNNDLKGSTKYLSMDGEVYTRVEYTEIIENVKTKVYNLSVENSNSYTVNGLVVHNCYVMPKVEDNIESIFDTAKYLARTYSYGGGCGLTLSKLRPRGARVNNAASTTTGAVSFMDLYSLVTGLIGMRGRRGALMLNMDVNHPDIGDFIDVKNDLSKITYANISVNIDDKFMEAVKNDEEYELYFKVEATGEEISKKIRAKDLFRKLAKNNWDMAEPGILYTDKINSWHLMSEDKSFEFAGVNPCAEETLPAFGSCNLASINLSEFVKNPFTKYARFEFEKFSEMVRNGIMFLNEVLDENMKMHPIPEQRQMSYDLRQIGLGIMGLADMFIKLGIKYGSSESINIIHQIGRTMINEALRQSAMLAKKDGPFPRYNADAILNSPFLLSNADSDVLELIKEYGLRNSQLLTIPPTGSISTLIGCSNGVEPIFQVSYTRKSESLHHEDTYYKVFTPIVKEYMDLNAIYREEDLPEFIVTTTNLNYKDRIEVQSTWQQYIDASISSTVNVPNEFTIEEVEDLYIYAWEKGLKGITIYRDGCARSGILITNKDKTSRLDKIDELQREIDQLAAEQLKEDPDTCPMCGGKLNHSGGCAECQDCGYSPCSI</sequence>
<keyword evidence="7 13" id="KW-0067">ATP-binding</keyword>
<comment type="caution">
    <text evidence="17">The sequence shown here is derived from an EMBL/GenBank/DDBJ whole genome shotgun (WGS) entry which is preliminary data.</text>
</comment>
<keyword evidence="5 13" id="KW-0547">Nucleotide-binding</keyword>
<keyword evidence="6" id="KW-0068">Autocatalytic cleavage</keyword>
<dbReference type="GO" id="GO:0004748">
    <property type="term" value="F:ribonucleoside-diphosphate reductase activity, thioredoxin disulfide as acceptor"/>
    <property type="evidence" value="ECO:0007669"/>
    <property type="project" value="UniProtKB-EC"/>
</dbReference>
<keyword evidence="8" id="KW-0651">Protein splicing</keyword>
<keyword evidence="11 14" id="KW-0170">Cobalt</keyword>
<evidence type="ECO:0000256" key="3">
    <source>
        <dbReference type="ARBA" id="ARBA00022628"/>
    </source>
</evidence>
<keyword evidence="9 14" id="KW-0560">Oxidoreductase</keyword>
<dbReference type="RefSeq" id="WP_262430406.1">
    <property type="nucleotide sequence ID" value="NZ_JACRTG010000029.1"/>
</dbReference>
<dbReference type="PROSITE" id="PS51161">
    <property type="entry name" value="ATP_CONE"/>
    <property type="match status" value="1"/>
</dbReference>
<dbReference type="Pfam" id="PF03477">
    <property type="entry name" value="ATP-cone"/>
    <property type="match status" value="1"/>
</dbReference>
<dbReference type="SUPFAM" id="SSF51998">
    <property type="entry name" value="PFL-like glycyl radical enzymes"/>
    <property type="match status" value="1"/>
</dbReference>
<dbReference type="InterPro" id="IPR036844">
    <property type="entry name" value="Hint_dom_sf"/>
</dbReference>
<dbReference type="CDD" id="cd00081">
    <property type="entry name" value="Hint"/>
    <property type="match status" value="1"/>
</dbReference>
<keyword evidence="4 14" id="KW-0237">DNA synthesis</keyword>
<dbReference type="NCBIfam" id="TIGR02504">
    <property type="entry name" value="NrdJ_Z"/>
    <property type="match status" value="1"/>
</dbReference>
<keyword evidence="3 14" id="KW-0846">Cobalamin</keyword>
<evidence type="ECO:0000259" key="16">
    <source>
        <dbReference type="PROSITE" id="PS51161"/>
    </source>
</evidence>
<dbReference type="InterPro" id="IPR013344">
    <property type="entry name" value="RNR_NrdJ/NrdZ"/>
</dbReference>
<dbReference type="SMART" id="SM00306">
    <property type="entry name" value="HintN"/>
    <property type="match status" value="1"/>
</dbReference>
<dbReference type="PRINTS" id="PR01183">
    <property type="entry name" value="RIBORDTASEM1"/>
</dbReference>
<dbReference type="InterPro" id="IPR003586">
    <property type="entry name" value="Hint_dom_C"/>
</dbReference>
<keyword evidence="10" id="KW-1015">Disulfide bond</keyword>
<dbReference type="GO" id="GO:0031419">
    <property type="term" value="F:cobalamin binding"/>
    <property type="evidence" value="ECO:0007669"/>
    <property type="project" value="UniProtKB-KW"/>
</dbReference>
<feature type="domain" description="DOD-type homing endonuclease" evidence="15">
    <location>
        <begin position="328"/>
        <end position="464"/>
    </location>
</feature>
<dbReference type="InterPro" id="IPR005144">
    <property type="entry name" value="ATP-cone_dom"/>
</dbReference>
<evidence type="ECO:0000256" key="10">
    <source>
        <dbReference type="ARBA" id="ARBA00023157"/>
    </source>
</evidence>
<dbReference type="InterPro" id="IPR030934">
    <property type="entry name" value="Intein_C"/>
</dbReference>
<dbReference type="EC" id="1.17.4.1" evidence="14"/>
<dbReference type="SUPFAM" id="SSF51294">
    <property type="entry name" value="Hedgehog/intein (Hint) domain"/>
    <property type="match status" value="1"/>
</dbReference>
<reference evidence="17" key="1">
    <citation type="submission" date="2020-08" db="EMBL/GenBank/DDBJ databases">
        <title>Genome public.</title>
        <authorList>
            <person name="Liu C."/>
            <person name="Sun Q."/>
        </authorList>
    </citation>
    <scope>NUCLEOTIDE SEQUENCE</scope>
    <source>
        <strain evidence="17">BX21</strain>
    </source>
</reference>
<comment type="catalytic activity">
    <reaction evidence="12 14">
        <text>a 2'-deoxyribonucleoside 5'-diphosphate + [thioredoxin]-disulfide + H2O = a ribonucleoside 5'-diphosphate + [thioredoxin]-dithiol</text>
        <dbReference type="Rhea" id="RHEA:23252"/>
        <dbReference type="Rhea" id="RHEA-COMP:10698"/>
        <dbReference type="Rhea" id="RHEA-COMP:10700"/>
        <dbReference type="ChEBI" id="CHEBI:15377"/>
        <dbReference type="ChEBI" id="CHEBI:29950"/>
        <dbReference type="ChEBI" id="CHEBI:50058"/>
        <dbReference type="ChEBI" id="CHEBI:57930"/>
        <dbReference type="ChEBI" id="CHEBI:73316"/>
        <dbReference type="EC" id="1.17.4.1"/>
    </reaction>
</comment>
<proteinExistence type="inferred from homology"/>
<dbReference type="Pfam" id="PF02867">
    <property type="entry name" value="Ribonuc_red_lgC"/>
    <property type="match status" value="1"/>
</dbReference>
<dbReference type="AlphaFoldDB" id="A0A926ESH0"/>
<dbReference type="EMBL" id="JACRTG010000029">
    <property type="protein sequence ID" value="MBC8588948.1"/>
    <property type="molecule type" value="Genomic_DNA"/>
</dbReference>
<dbReference type="Gene3D" id="3.10.28.10">
    <property type="entry name" value="Homing endonucleases"/>
    <property type="match status" value="1"/>
</dbReference>
<dbReference type="PROSITE" id="PS50817">
    <property type="entry name" value="INTEIN_N_TER"/>
    <property type="match status" value="1"/>
</dbReference>
<dbReference type="InterPro" id="IPR000788">
    <property type="entry name" value="RNR_lg_C"/>
</dbReference>
<dbReference type="InterPro" id="IPR027434">
    <property type="entry name" value="Homing_endonucl"/>
</dbReference>
<dbReference type="NCBIfam" id="TIGR01445">
    <property type="entry name" value="intein_Nterm"/>
    <property type="match status" value="1"/>
</dbReference>
<dbReference type="Gene3D" id="3.20.70.20">
    <property type="match status" value="1"/>
</dbReference>
<dbReference type="SMART" id="SM00305">
    <property type="entry name" value="HintC"/>
    <property type="match status" value="1"/>
</dbReference>
<dbReference type="GO" id="GO:0071897">
    <property type="term" value="P:DNA biosynthetic process"/>
    <property type="evidence" value="ECO:0007669"/>
    <property type="project" value="UniProtKB-KW"/>
</dbReference>
<evidence type="ECO:0000256" key="4">
    <source>
        <dbReference type="ARBA" id="ARBA00022634"/>
    </source>
</evidence>
<organism evidence="17 18">
    <name type="scientific">Paratissierella segnis</name>
    <dbReference type="NCBI Taxonomy" id="2763679"/>
    <lineage>
        <taxon>Bacteria</taxon>
        <taxon>Bacillati</taxon>
        <taxon>Bacillota</taxon>
        <taxon>Tissierellia</taxon>
        <taxon>Tissierellales</taxon>
        <taxon>Tissierellaceae</taxon>
        <taxon>Paratissierella</taxon>
    </lineage>
</organism>
<dbReference type="InterPro" id="IPR004042">
    <property type="entry name" value="Intein_endonuc_central"/>
</dbReference>
<feature type="domain" description="ATP-cone" evidence="16">
    <location>
        <begin position="2"/>
        <end position="91"/>
    </location>
</feature>
<dbReference type="PANTHER" id="PTHR43371">
    <property type="entry name" value="VITAMIN B12-DEPENDENT RIBONUCLEOTIDE REDUCTASE"/>
    <property type="match status" value="1"/>
</dbReference>
<evidence type="ECO:0000256" key="5">
    <source>
        <dbReference type="ARBA" id="ARBA00022741"/>
    </source>
</evidence>
<evidence type="ECO:0000256" key="6">
    <source>
        <dbReference type="ARBA" id="ARBA00022813"/>
    </source>
</evidence>
<dbReference type="NCBIfam" id="TIGR01443">
    <property type="entry name" value="intein_Cterm"/>
    <property type="match status" value="1"/>
</dbReference>
<evidence type="ECO:0000256" key="9">
    <source>
        <dbReference type="ARBA" id="ARBA00023002"/>
    </source>
</evidence>
<evidence type="ECO:0000256" key="8">
    <source>
        <dbReference type="ARBA" id="ARBA00023000"/>
    </source>
</evidence>
<evidence type="ECO:0000256" key="11">
    <source>
        <dbReference type="ARBA" id="ARBA00023285"/>
    </source>
</evidence>
<comment type="function">
    <text evidence="14">Catalyzes the reduction of ribonucleotides to deoxyribonucleotides. May function to provide a pool of deoxyribonucleotide precursors for DNA repair during oxygen limitation and/or for immediate growth after restoration of oxygen.</text>
</comment>
<dbReference type="PRINTS" id="PR00379">
    <property type="entry name" value="INTEIN"/>
</dbReference>
<dbReference type="PROSITE" id="PS50818">
    <property type="entry name" value="INTEIN_C_TER"/>
    <property type="match status" value="1"/>
</dbReference>
<dbReference type="Pfam" id="PF14890">
    <property type="entry name" value="Intein_splicing"/>
    <property type="match status" value="1"/>
</dbReference>
<dbReference type="GO" id="GO:0005524">
    <property type="term" value="F:ATP binding"/>
    <property type="evidence" value="ECO:0007669"/>
    <property type="project" value="UniProtKB-UniRule"/>
</dbReference>
<dbReference type="Proteomes" id="UP000601171">
    <property type="component" value="Unassembled WGS sequence"/>
</dbReference>
<evidence type="ECO:0000256" key="14">
    <source>
        <dbReference type="RuleBase" id="RU364064"/>
    </source>
</evidence>
<dbReference type="GO" id="GO:0004519">
    <property type="term" value="F:endonuclease activity"/>
    <property type="evidence" value="ECO:0007669"/>
    <property type="project" value="InterPro"/>
</dbReference>
<evidence type="ECO:0000256" key="12">
    <source>
        <dbReference type="ARBA" id="ARBA00047754"/>
    </source>
</evidence>
<keyword evidence="18" id="KW-1185">Reference proteome</keyword>
<comment type="cofactor">
    <cofactor evidence="1 14">
        <name>adenosylcob(III)alamin</name>
        <dbReference type="ChEBI" id="CHEBI:18408"/>
    </cofactor>
</comment>
<protein>
    <recommendedName>
        <fullName evidence="14">Vitamin B12-dependent ribonucleotide reductase</fullName>
        <ecNumber evidence="14">1.17.4.1</ecNumber>
    </recommendedName>
</protein>
<evidence type="ECO:0000313" key="17">
    <source>
        <dbReference type="EMBL" id="MBC8588948.1"/>
    </source>
</evidence>
<dbReference type="PROSITE" id="PS50819">
    <property type="entry name" value="INTEIN_ENDONUCLEASE"/>
    <property type="match status" value="1"/>
</dbReference>
<name>A0A926ESH0_9FIRM</name>
<accession>A0A926ESH0</accession>
<comment type="similarity">
    <text evidence="2 14">Belongs to the ribonucleoside diphosphate reductase class-2 family.</text>
</comment>
<evidence type="ECO:0000256" key="13">
    <source>
        <dbReference type="PROSITE-ProRule" id="PRU00492"/>
    </source>
</evidence>
<dbReference type="InterPro" id="IPR003587">
    <property type="entry name" value="Hint_dom_N"/>
</dbReference>
<gene>
    <name evidence="17" type="ORF">H8707_12055</name>
</gene>
<evidence type="ECO:0000256" key="7">
    <source>
        <dbReference type="ARBA" id="ARBA00022840"/>
    </source>
</evidence>
<dbReference type="InterPro" id="IPR006141">
    <property type="entry name" value="Intein_N"/>
</dbReference>
<evidence type="ECO:0000259" key="15">
    <source>
        <dbReference type="PROSITE" id="PS50819"/>
    </source>
</evidence>
<dbReference type="Gene3D" id="2.170.16.10">
    <property type="entry name" value="Hedgehog/Intein (Hint) domain"/>
    <property type="match status" value="1"/>
</dbReference>
<dbReference type="PANTHER" id="PTHR43371:SF1">
    <property type="entry name" value="RIBONUCLEOSIDE-DIPHOSPHATE REDUCTASE"/>
    <property type="match status" value="1"/>
</dbReference>
<dbReference type="InterPro" id="IPR006142">
    <property type="entry name" value="INTEIN"/>
</dbReference>
<evidence type="ECO:0000313" key="18">
    <source>
        <dbReference type="Proteomes" id="UP000601171"/>
    </source>
</evidence>
<dbReference type="CDD" id="cd02888">
    <property type="entry name" value="RNR_II_dimer"/>
    <property type="match status" value="1"/>
</dbReference>
<evidence type="ECO:0000256" key="1">
    <source>
        <dbReference type="ARBA" id="ARBA00001922"/>
    </source>
</evidence>
<dbReference type="SUPFAM" id="SSF55608">
    <property type="entry name" value="Homing endonucleases"/>
    <property type="match status" value="1"/>
</dbReference>
<dbReference type="InterPro" id="IPR050862">
    <property type="entry name" value="RdRp_reductase_class-2"/>
</dbReference>
<evidence type="ECO:0000256" key="2">
    <source>
        <dbReference type="ARBA" id="ARBA00007405"/>
    </source>
</evidence>
<dbReference type="GO" id="GO:0016539">
    <property type="term" value="P:intein-mediated protein splicing"/>
    <property type="evidence" value="ECO:0007669"/>
    <property type="project" value="InterPro"/>
</dbReference>